<dbReference type="EMBL" id="VYKJ01000007">
    <property type="protein sequence ID" value="KAA8998970.1"/>
    <property type="molecule type" value="Genomic_DNA"/>
</dbReference>
<evidence type="ECO:0000313" key="5">
    <source>
        <dbReference type="EMBL" id="KAA8998970.1"/>
    </source>
</evidence>
<dbReference type="PANTHER" id="PTHR35936">
    <property type="entry name" value="MEMBRANE-BOUND LYTIC MUREIN TRANSGLYCOSYLASE F"/>
    <property type="match status" value="1"/>
</dbReference>
<feature type="signal peptide" evidence="3">
    <location>
        <begin position="1"/>
        <end position="26"/>
    </location>
</feature>
<dbReference type="SMART" id="SM00062">
    <property type="entry name" value="PBPb"/>
    <property type="match status" value="1"/>
</dbReference>
<keyword evidence="2 3" id="KW-0732">Signal</keyword>
<dbReference type="OrthoDB" id="9768183at2"/>
<name>A0A5J5FYY2_9GAMM</name>
<proteinExistence type="inferred from homology"/>
<protein>
    <submittedName>
        <fullName evidence="5">Amino acid ABC transporter substrate-binding protein</fullName>
    </submittedName>
</protein>
<keyword evidence="6" id="KW-1185">Reference proteome</keyword>
<comment type="caution">
    <text evidence="5">The sequence shown here is derived from an EMBL/GenBank/DDBJ whole genome shotgun (WGS) entry which is preliminary data.</text>
</comment>
<accession>A0A5J5FYY2</accession>
<sequence length="254" mass="27327">MLQSFNLICRAAAIIAGLLLLNPAHADMAPVLKVGATASGIPFTFLDIKTNTIEGMMVDAANQAAKAGQFRVEVEQTSFASLIPALTSGKIDMISAGMLKTAEREKVVDFSAPLYRYGEGVLVNADDAATYPNLDALKGQIVGTQTGTVFYDLLTKMGHFKEVRTYDSIADMARDVALGRIKAAVGDMPIMAYQIKHRAFRGVKLAQGYQPTHLGEVCFVVRKGDSANLQRLNDAIARMKADGSLTAIINKWGV</sequence>
<dbReference type="Proteomes" id="UP000335415">
    <property type="component" value="Unassembled WGS sequence"/>
</dbReference>
<feature type="domain" description="Solute-binding protein family 3/N-terminal" evidence="4">
    <location>
        <begin position="31"/>
        <end position="254"/>
    </location>
</feature>
<feature type="chain" id="PRO_5023807639" evidence="3">
    <location>
        <begin position="27"/>
        <end position="254"/>
    </location>
</feature>
<organism evidence="5 6">
    <name type="scientific">Affinibrenneria salicis</name>
    <dbReference type="NCBI Taxonomy" id="2590031"/>
    <lineage>
        <taxon>Bacteria</taxon>
        <taxon>Pseudomonadati</taxon>
        <taxon>Pseudomonadota</taxon>
        <taxon>Gammaproteobacteria</taxon>
        <taxon>Enterobacterales</taxon>
        <taxon>Pectobacteriaceae</taxon>
        <taxon>Affinibrenneria</taxon>
    </lineage>
</organism>
<dbReference type="Gene3D" id="3.40.190.10">
    <property type="entry name" value="Periplasmic binding protein-like II"/>
    <property type="match status" value="2"/>
</dbReference>
<gene>
    <name evidence="5" type="ORF">FJU30_14930</name>
</gene>
<dbReference type="SUPFAM" id="SSF53850">
    <property type="entry name" value="Periplasmic binding protein-like II"/>
    <property type="match status" value="1"/>
</dbReference>
<evidence type="ECO:0000256" key="1">
    <source>
        <dbReference type="ARBA" id="ARBA00010333"/>
    </source>
</evidence>
<dbReference type="Pfam" id="PF00497">
    <property type="entry name" value="SBP_bac_3"/>
    <property type="match status" value="1"/>
</dbReference>
<evidence type="ECO:0000313" key="6">
    <source>
        <dbReference type="Proteomes" id="UP000335415"/>
    </source>
</evidence>
<dbReference type="PANTHER" id="PTHR35936:SF17">
    <property type="entry name" value="ARGININE-BINDING EXTRACELLULAR PROTEIN ARTP"/>
    <property type="match status" value="1"/>
</dbReference>
<reference evidence="5 6" key="1">
    <citation type="submission" date="2019-09" db="EMBL/GenBank/DDBJ databases">
        <authorList>
            <person name="Li Y."/>
        </authorList>
    </citation>
    <scope>NUCLEOTIDE SEQUENCE [LARGE SCALE GENOMIC DNA]</scope>
    <source>
        <strain evidence="5 6">L3-3HA</strain>
    </source>
</reference>
<comment type="similarity">
    <text evidence="1">Belongs to the bacterial solute-binding protein 3 family.</text>
</comment>
<evidence type="ECO:0000259" key="4">
    <source>
        <dbReference type="SMART" id="SM00062"/>
    </source>
</evidence>
<dbReference type="InterPro" id="IPR001638">
    <property type="entry name" value="Solute-binding_3/MltF_N"/>
</dbReference>
<evidence type="ECO:0000256" key="3">
    <source>
        <dbReference type="SAM" id="SignalP"/>
    </source>
</evidence>
<dbReference type="CDD" id="cd13530">
    <property type="entry name" value="PBP2_peptides_like"/>
    <property type="match status" value="1"/>
</dbReference>
<evidence type="ECO:0000256" key="2">
    <source>
        <dbReference type="ARBA" id="ARBA00022729"/>
    </source>
</evidence>
<dbReference type="AlphaFoldDB" id="A0A5J5FYY2"/>
<dbReference type="RefSeq" id="WP_150435769.1">
    <property type="nucleotide sequence ID" value="NZ_VYKJ01000007.1"/>
</dbReference>